<keyword evidence="1" id="KW-0812">Transmembrane</keyword>
<protein>
    <submittedName>
        <fullName evidence="2">Uncharacterized protein</fullName>
    </submittedName>
</protein>
<keyword evidence="1" id="KW-0472">Membrane</keyword>
<evidence type="ECO:0000313" key="2">
    <source>
        <dbReference type="EMBL" id="SDP02329.1"/>
    </source>
</evidence>
<accession>A0A1H0PCE4</accession>
<dbReference type="Proteomes" id="UP000199088">
    <property type="component" value="Unassembled WGS sequence"/>
</dbReference>
<reference evidence="3" key="1">
    <citation type="submission" date="2016-10" db="EMBL/GenBank/DDBJ databases">
        <authorList>
            <person name="Varghese N."/>
            <person name="Submissions S."/>
        </authorList>
    </citation>
    <scope>NUCLEOTIDE SEQUENCE [LARGE SCALE GENOMIC DNA]</scope>
    <source>
        <strain evidence="3">DSM 45843</strain>
    </source>
</reference>
<proteinExistence type="predicted"/>
<feature type="transmembrane region" description="Helical" evidence="1">
    <location>
        <begin position="15"/>
        <end position="37"/>
    </location>
</feature>
<evidence type="ECO:0000313" key="3">
    <source>
        <dbReference type="Proteomes" id="UP000199088"/>
    </source>
</evidence>
<dbReference type="EMBL" id="FNIR01000009">
    <property type="protein sequence ID" value="SDP02329.1"/>
    <property type="molecule type" value="Genomic_DNA"/>
</dbReference>
<keyword evidence="1" id="KW-1133">Transmembrane helix</keyword>
<name>A0A1H0PCE4_9ACTN</name>
<gene>
    <name evidence="2" type="ORF">SAMN05660199_03034</name>
</gene>
<dbReference type="AlphaFoldDB" id="A0A1H0PCE4"/>
<feature type="transmembrane region" description="Helical" evidence="1">
    <location>
        <begin position="49"/>
        <end position="69"/>
    </location>
</feature>
<evidence type="ECO:0000256" key="1">
    <source>
        <dbReference type="SAM" id="Phobius"/>
    </source>
</evidence>
<organism evidence="2 3">
    <name type="scientific">Klenkia soli</name>
    <dbReference type="NCBI Taxonomy" id="1052260"/>
    <lineage>
        <taxon>Bacteria</taxon>
        <taxon>Bacillati</taxon>
        <taxon>Actinomycetota</taxon>
        <taxon>Actinomycetes</taxon>
        <taxon>Geodermatophilales</taxon>
        <taxon>Geodermatophilaceae</taxon>
        <taxon>Klenkia</taxon>
    </lineage>
</organism>
<keyword evidence="3" id="KW-1185">Reference proteome</keyword>
<sequence length="79" mass="8053">MGRLCPVENEEQQPAWFVVVLGLGLAVAVAALCFFGLAALGAEQVGTGFVVLVGVLSAVIGGFLSRSLAAKLPPVGRSR</sequence>